<reference evidence="1 2" key="1">
    <citation type="submission" date="2018-06" db="EMBL/GenBank/DDBJ databases">
        <title>Halonotius sp. F13-13 a new haloarchaeeon isolated from a solar saltern from Isla Cristina, Huelva, Spain.</title>
        <authorList>
            <person name="Duran-Viseras A."/>
            <person name="Sanchez-Porro C."/>
            <person name="Ventosa A."/>
        </authorList>
    </citation>
    <scope>NUCLEOTIDE SEQUENCE [LARGE SCALE GENOMIC DNA]</scope>
    <source>
        <strain evidence="1 2">CECT 7525</strain>
    </source>
</reference>
<dbReference type="Proteomes" id="UP000281564">
    <property type="component" value="Unassembled WGS sequence"/>
</dbReference>
<evidence type="ECO:0000313" key="2">
    <source>
        <dbReference type="Proteomes" id="UP000281564"/>
    </source>
</evidence>
<comment type="caution">
    <text evidence="1">The sequence shown here is derived from an EMBL/GenBank/DDBJ whole genome shotgun (WGS) entry which is preliminary data.</text>
</comment>
<dbReference type="AlphaFoldDB" id="A0A3A6Q3G8"/>
<name>A0A3A6Q3G8_9EURY</name>
<organism evidence="1 2">
    <name type="scientific">Halonotius pteroides</name>
    <dbReference type="NCBI Taxonomy" id="268735"/>
    <lineage>
        <taxon>Archaea</taxon>
        <taxon>Methanobacteriati</taxon>
        <taxon>Methanobacteriota</taxon>
        <taxon>Stenosarchaea group</taxon>
        <taxon>Halobacteria</taxon>
        <taxon>Halobacteriales</taxon>
        <taxon>Haloferacaceae</taxon>
        <taxon>Halonotius</taxon>
    </lineage>
</organism>
<accession>A0A3A6Q3G8</accession>
<sequence length="142" mass="15449">MPDRNGGTGEQTIPVSPTVHIEAFATHCTATWKAKSLAQCLETLQTSEYIEPTATVVVDDTTTAGREQHAVDDITPTETIRYLRVTPAASWTLSWEQRTWPVVSMSGTLSAEACRLMHLGTTECSGWPDTATAKVKNIISDV</sequence>
<protein>
    <submittedName>
        <fullName evidence="1">Uncharacterized protein</fullName>
    </submittedName>
</protein>
<evidence type="ECO:0000313" key="1">
    <source>
        <dbReference type="EMBL" id="RJX51801.1"/>
    </source>
</evidence>
<dbReference type="EMBL" id="QMDW01000001">
    <property type="protein sequence ID" value="RJX51801.1"/>
    <property type="molecule type" value="Genomic_DNA"/>
</dbReference>
<proteinExistence type="predicted"/>
<dbReference type="RefSeq" id="WP_120082521.1">
    <property type="nucleotide sequence ID" value="NZ_QMDW01000001.1"/>
</dbReference>
<keyword evidence="2" id="KW-1185">Reference proteome</keyword>
<dbReference type="OrthoDB" id="342889at2157"/>
<gene>
    <name evidence="1" type="ORF">DP106_00345</name>
</gene>